<accession>A0A8T0I246</accession>
<protein>
    <recommendedName>
        <fullName evidence="3">Protein kinase domain-containing protein</fullName>
    </recommendedName>
</protein>
<dbReference type="InterPro" id="IPR000719">
    <property type="entry name" value="Prot_kinase_dom"/>
</dbReference>
<feature type="transmembrane region" description="Helical" evidence="2">
    <location>
        <begin position="592"/>
        <end position="610"/>
    </location>
</feature>
<keyword evidence="5" id="KW-1185">Reference proteome</keyword>
<dbReference type="PANTHER" id="PTHR44329:SF260">
    <property type="entry name" value="PROTEIN KINASE DOMAIN-CONTAINING PROTEIN"/>
    <property type="match status" value="1"/>
</dbReference>
<comment type="caution">
    <text evidence="4">The sequence shown here is derived from an EMBL/GenBank/DDBJ whole genome shotgun (WGS) entry which is preliminary data.</text>
</comment>
<dbReference type="PANTHER" id="PTHR44329">
    <property type="entry name" value="SERINE/THREONINE-PROTEIN KINASE TNNI3K-RELATED"/>
    <property type="match status" value="1"/>
</dbReference>
<dbReference type="GO" id="GO:0005524">
    <property type="term" value="F:ATP binding"/>
    <property type="evidence" value="ECO:0007669"/>
    <property type="project" value="InterPro"/>
</dbReference>
<dbReference type="SUPFAM" id="SSF56112">
    <property type="entry name" value="Protein kinase-like (PK-like)"/>
    <property type="match status" value="1"/>
</dbReference>
<keyword evidence="2" id="KW-1133">Transmembrane helix</keyword>
<dbReference type="InterPro" id="IPR001245">
    <property type="entry name" value="Ser-Thr/Tyr_kinase_cat_dom"/>
</dbReference>
<name>A0A8T0I246_CERPU</name>
<evidence type="ECO:0000313" key="4">
    <source>
        <dbReference type="EMBL" id="KAG0576995.1"/>
    </source>
</evidence>
<dbReference type="PROSITE" id="PS00108">
    <property type="entry name" value="PROTEIN_KINASE_ST"/>
    <property type="match status" value="1"/>
</dbReference>
<dbReference type="InterPro" id="IPR051681">
    <property type="entry name" value="Ser/Thr_Kinases-Pseudokinases"/>
</dbReference>
<dbReference type="GO" id="GO:0004674">
    <property type="term" value="F:protein serine/threonine kinase activity"/>
    <property type="evidence" value="ECO:0007669"/>
    <property type="project" value="TreeGrafter"/>
</dbReference>
<keyword evidence="2" id="KW-0472">Membrane</keyword>
<dbReference type="InterPro" id="IPR008271">
    <property type="entry name" value="Ser/Thr_kinase_AS"/>
</dbReference>
<dbReference type="SMART" id="SM00220">
    <property type="entry name" value="S_TKc"/>
    <property type="match status" value="1"/>
</dbReference>
<dbReference type="Gene3D" id="1.10.510.10">
    <property type="entry name" value="Transferase(Phosphotransferase) domain 1"/>
    <property type="match status" value="1"/>
</dbReference>
<evidence type="ECO:0000256" key="2">
    <source>
        <dbReference type="SAM" id="Phobius"/>
    </source>
</evidence>
<dbReference type="PROSITE" id="PS50011">
    <property type="entry name" value="PROTEIN_KINASE_DOM"/>
    <property type="match status" value="1"/>
</dbReference>
<evidence type="ECO:0000256" key="1">
    <source>
        <dbReference type="SAM" id="Coils"/>
    </source>
</evidence>
<feature type="transmembrane region" description="Helical" evidence="2">
    <location>
        <begin position="539"/>
        <end position="559"/>
    </location>
</feature>
<feature type="domain" description="Protein kinase" evidence="3">
    <location>
        <begin position="49"/>
        <end position="330"/>
    </location>
</feature>
<dbReference type="Pfam" id="PF07714">
    <property type="entry name" value="PK_Tyr_Ser-Thr"/>
    <property type="match status" value="1"/>
</dbReference>
<feature type="coiled-coil region" evidence="1">
    <location>
        <begin position="326"/>
        <end position="353"/>
    </location>
</feature>
<keyword evidence="1" id="KW-0175">Coiled coil</keyword>
<proteinExistence type="predicted"/>
<sequence>MGDQCVSEDGFVSAADSLSWTEVNSSFSGQGSHTQNLGNILTIYDPSTVNLGQQIGEGGQGCIFEAEFHTPYSFKPLRVVVKKFKPFIGVSQGHFPIEIYTSKFYSVCRPIGAVFEGDSLCVLMYKFSCDLRAEINSRMQALQDENLGAYDGMPFSEASAILIMMQLAVALKALHECGIYHRDLKAANILVKRVRNKKDITSPTFEVVIADFERSEGVVGTGFYRAPEVLQSLITQEPLSTEEWLAADVYSFGMIFYEVLTGKIPFDGHQFSDYNLVLNGTRPELPDHVPLHLIDIILRCWNANPSSRPSWTDIIQVLQGSDDHEVHNLIDNMENLENSVESISRELKQLIQDDMHLHESDAQDFGTSFFWAFEFVATLEKYVSKFDRESHLQEETLVCTWPKLIERKELIALLNHQVLGYTFTYYGSSVSQECEFIFEFDFFKHAQEIVSLMVKALLTISQEQRHFQCGAGFDAQMNWIDKVFYCHAFIKWQLWSEAVVRITKTPNQELFPPFWNPRNGVQDLFLFVYLKIVTLVYTYAYVLALFVFEPIFLCLQYGLHRMKGCNKFLYPSFAYRICRLQRAWMNYTRCKPLALAMLFGLLYLFLSYRWKGILAWFLFPCMYRFSPHWRQFVINYDDL</sequence>
<gene>
    <name evidence="4" type="ORF">KC19_5G124000</name>
</gene>
<evidence type="ECO:0000259" key="3">
    <source>
        <dbReference type="PROSITE" id="PS50011"/>
    </source>
</evidence>
<dbReference type="AlphaFoldDB" id="A0A8T0I246"/>
<dbReference type="EMBL" id="CM026425">
    <property type="protein sequence ID" value="KAG0576995.1"/>
    <property type="molecule type" value="Genomic_DNA"/>
</dbReference>
<evidence type="ECO:0000313" key="5">
    <source>
        <dbReference type="Proteomes" id="UP000822688"/>
    </source>
</evidence>
<reference evidence="4" key="1">
    <citation type="submission" date="2020-06" db="EMBL/GenBank/DDBJ databases">
        <title>WGS assembly of Ceratodon purpureus strain R40.</title>
        <authorList>
            <person name="Carey S.B."/>
            <person name="Jenkins J."/>
            <person name="Shu S."/>
            <person name="Lovell J.T."/>
            <person name="Sreedasyam A."/>
            <person name="Maumus F."/>
            <person name="Tiley G.P."/>
            <person name="Fernandez-Pozo N."/>
            <person name="Barry K."/>
            <person name="Chen C."/>
            <person name="Wang M."/>
            <person name="Lipzen A."/>
            <person name="Daum C."/>
            <person name="Saski C.A."/>
            <person name="Payton A.C."/>
            <person name="Mcbreen J.C."/>
            <person name="Conrad R.E."/>
            <person name="Kollar L.M."/>
            <person name="Olsson S."/>
            <person name="Huttunen S."/>
            <person name="Landis J.B."/>
            <person name="Wickett N.J."/>
            <person name="Johnson M.G."/>
            <person name="Rensing S.A."/>
            <person name="Grimwood J."/>
            <person name="Schmutz J."/>
            <person name="Mcdaniel S.F."/>
        </authorList>
    </citation>
    <scope>NUCLEOTIDE SEQUENCE</scope>
    <source>
        <strain evidence="4">R40</strain>
    </source>
</reference>
<keyword evidence="2" id="KW-0812">Transmembrane</keyword>
<organism evidence="4 5">
    <name type="scientific">Ceratodon purpureus</name>
    <name type="common">Fire moss</name>
    <name type="synonym">Dicranum purpureum</name>
    <dbReference type="NCBI Taxonomy" id="3225"/>
    <lineage>
        <taxon>Eukaryota</taxon>
        <taxon>Viridiplantae</taxon>
        <taxon>Streptophyta</taxon>
        <taxon>Embryophyta</taxon>
        <taxon>Bryophyta</taxon>
        <taxon>Bryophytina</taxon>
        <taxon>Bryopsida</taxon>
        <taxon>Dicranidae</taxon>
        <taxon>Pseudoditrichales</taxon>
        <taxon>Ditrichaceae</taxon>
        <taxon>Ceratodon</taxon>
    </lineage>
</organism>
<dbReference type="InterPro" id="IPR011009">
    <property type="entry name" value="Kinase-like_dom_sf"/>
</dbReference>
<dbReference type="Proteomes" id="UP000822688">
    <property type="component" value="Chromosome 5"/>
</dbReference>